<name>A0A1Q3BL85_CEPFO</name>
<dbReference type="PANTHER" id="PTHR48434">
    <property type="entry name" value="(RAPE) HYPOTHETICAL PROTEIN"/>
    <property type="match status" value="1"/>
</dbReference>
<protein>
    <submittedName>
        <fullName evidence="1">Uncharacterized protein</fullName>
    </submittedName>
</protein>
<proteinExistence type="predicted"/>
<keyword evidence="2" id="KW-1185">Reference proteome</keyword>
<evidence type="ECO:0000313" key="2">
    <source>
        <dbReference type="Proteomes" id="UP000187406"/>
    </source>
</evidence>
<comment type="caution">
    <text evidence="1">The sequence shown here is derived from an EMBL/GenBank/DDBJ whole genome shotgun (WGS) entry which is preliminary data.</text>
</comment>
<evidence type="ECO:0000313" key="1">
    <source>
        <dbReference type="EMBL" id="GAV68735.1"/>
    </source>
</evidence>
<reference evidence="2" key="1">
    <citation type="submission" date="2016-04" db="EMBL/GenBank/DDBJ databases">
        <title>Cephalotus genome sequencing.</title>
        <authorList>
            <person name="Fukushima K."/>
            <person name="Hasebe M."/>
            <person name="Fang X."/>
        </authorList>
    </citation>
    <scope>NUCLEOTIDE SEQUENCE [LARGE SCALE GENOMIC DNA]</scope>
    <source>
        <strain evidence="2">cv. St1</strain>
    </source>
</reference>
<dbReference type="EMBL" id="BDDD01000655">
    <property type="protein sequence ID" value="GAV68735.1"/>
    <property type="molecule type" value="Genomic_DNA"/>
</dbReference>
<feature type="non-terminal residue" evidence="1">
    <location>
        <position position="1"/>
    </location>
</feature>
<organism evidence="1 2">
    <name type="scientific">Cephalotus follicularis</name>
    <name type="common">Albany pitcher plant</name>
    <dbReference type="NCBI Taxonomy" id="3775"/>
    <lineage>
        <taxon>Eukaryota</taxon>
        <taxon>Viridiplantae</taxon>
        <taxon>Streptophyta</taxon>
        <taxon>Embryophyta</taxon>
        <taxon>Tracheophyta</taxon>
        <taxon>Spermatophyta</taxon>
        <taxon>Magnoliopsida</taxon>
        <taxon>eudicotyledons</taxon>
        <taxon>Gunneridae</taxon>
        <taxon>Pentapetalae</taxon>
        <taxon>rosids</taxon>
        <taxon>fabids</taxon>
        <taxon>Oxalidales</taxon>
        <taxon>Cephalotaceae</taxon>
        <taxon>Cephalotus</taxon>
    </lineage>
</organism>
<accession>A0A1Q3BL85</accession>
<dbReference type="Proteomes" id="UP000187406">
    <property type="component" value="Unassembled WGS sequence"/>
</dbReference>
<sequence length="289" mass="34682">KSQIFYEFILVDTDSIKISPKFDPNNPELITNTSVFIQKIITITEWGQPPHHYKNFSFSFDIPVYNYFDYIQTWHHAFLFQNIEDSHSWFFCFDKTFDAKQIIPYWFMDWWTFYGPNQDILPPSVEEALYTFANNTEDNPFCPTMTSFFIHYKLSWIMYWDYTIEEAPRTLPTIHRQSWTKWWNNYDLSKCTSTTILQLLKSELSKSKTKQDQQFNFTKSQIQRAIVSSSNKKELEEQIKKLLTDIPDEDDNKVDDDKESFTYIINLKDDEDFIPVSRRRKGKEKIGKD</sequence>
<dbReference type="PANTHER" id="PTHR48434:SF1">
    <property type="entry name" value="(RAPE) HYPOTHETICAL PROTEIN"/>
    <property type="match status" value="1"/>
</dbReference>
<dbReference type="AlphaFoldDB" id="A0A1Q3BL85"/>
<dbReference type="InParanoid" id="A0A1Q3BL85"/>
<gene>
    <name evidence="1" type="ORF">CFOL_v3_12238</name>
</gene>